<feature type="compositionally biased region" description="Polar residues" evidence="1">
    <location>
        <begin position="95"/>
        <end position="109"/>
    </location>
</feature>
<feature type="region of interest" description="Disordered" evidence="1">
    <location>
        <begin position="95"/>
        <end position="121"/>
    </location>
</feature>
<keyword evidence="2" id="KW-0436">Ligase</keyword>
<dbReference type="RefSeq" id="WP_090591652.1">
    <property type="nucleotide sequence ID" value="NZ_LT629688.1"/>
</dbReference>
<dbReference type="EMBL" id="LT629688">
    <property type="protein sequence ID" value="SDD57465.1"/>
    <property type="molecule type" value="Genomic_DNA"/>
</dbReference>
<dbReference type="SUPFAM" id="SSF56801">
    <property type="entry name" value="Acetyl-CoA synthetase-like"/>
    <property type="match status" value="1"/>
</dbReference>
<evidence type="ECO:0000313" key="3">
    <source>
        <dbReference type="Proteomes" id="UP000198546"/>
    </source>
</evidence>
<accession>A0A1G6VXD1</accession>
<gene>
    <name evidence="2" type="ORF">SAMN04489747_1265</name>
</gene>
<keyword evidence="3" id="KW-1185">Reference proteome</keyword>
<dbReference type="OrthoDB" id="580775at2"/>
<dbReference type="PANTHER" id="PTHR36932:SF1">
    <property type="entry name" value="CAPSULAR POLYSACCHARIDE BIOSYNTHESIS PROTEIN"/>
    <property type="match status" value="1"/>
</dbReference>
<dbReference type="GO" id="GO:0016874">
    <property type="term" value="F:ligase activity"/>
    <property type="evidence" value="ECO:0007669"/>
    <property type="project" value="UniProtKB-KW"/>
</dbReference>
<dbReference type="Gene3D" id="3.40.50.12780">
    <property type="entry name" value="N-terminal domain of ligase-like"/>
    <property type="match status" value="1"/>
</dbReference>
<dbReference type="PANTHER" id="PTHR36932">
    <property type="entry name" value="CAPSULAR POLYSACCHARIDE BIOSYNTHESIS PROTEIN"/>
    <property type="match status" value="1"/>
</dbReference>
<evidence type="ECO:0000313" key="2">
    <source>
        <dbReference type="EMBL" id="SDD57465.1"/>
    </source>
</evidence>
<protein>
    <submittedName>
        <fullName evidence="2">Phenylacetate-CoA ligase</fullName>
    </submittedName>
</protein>
<dbReference type="InterPro" id="IPR042099">
    <property type="entry name" value="ANL_N_sf"/>
</dbReference>
<sequence length="450" mass="49856">MDLAQAAFALKSHTVRRRVGALHAELLANQRLPRQQLDELTAERSAAIATFAARETGFYRDLYAEHGLSPRDLADLRDPAVWARLPVVNRTVVKQNTGRMTTSEASPRTTRPALTGGSTGEPLKVLHDARVPTLPLAWRMYGWWGVEPWDNLARFARWGFGRADAVKRAAAWWPSRQVYADASKIEADTLRALHDQMVATRPALLEGYVGALVEFADHVDAHGLQVPWLRAVATTAAPLTEEVRTRLEQVFRVPVYDEYRGSELGWMAGECSQQQGLHVFSDMRRIEVLDADDQPVPPGVVGDIVVTDLTNRVQPLIRYRLGDRGALTADLCPCGVTLPVMAKPEGRTTDVLRLPSGAALNHRLMAMFSQHSSSVKLFQIHQQADYSIVVRVVADETVPDARTHIEEAVQTLRQRVAGEAPVRLEYVGSLPYTRGKIKYVISDVAPADAS</sequence>
<dbReference type="InterPro" id="IPR053158">
    <property type="entry name" value="CapK_Type1_Caps_Biosynth"/>
</dbReference>
<name>A0A1G6VXD1_9ACTN</name>
<dbReference type="Proteomes" id="UP000198546">
    <property type="component" value="Chromosome i"/>
</dbReference>
<dbReference type="STRING" id="675864.SAMN04489747_1265"/>
<reference evidence="2 3" key="1">
    <citation type="submission" date="2016-10" db="EMBL/GenBank/DDBJ databases">
        <authorList>
            <person name="de Groot N.N."/>
        </authorList>
    </citation>
    <scope>NUCLEOTIDE SEQUENCE [LARGE SCALE GENOMIC DNA]</scope>
    <source>
        <strain evidence="2 3">MON 2.2</strain>
    </source>
</reference>
<proteinExistence type="predicted"/>
<evidence type="ECO:0000256" key="1">
    <source>
        <dbReference type="SAM" id="MobiDB-lite"/>
    </source>
</evidence>
<organism evidence="2 3">
    <name type="scientific">Auraticoccus monumenti</name>
    <dbReference type="NCBI Taxonomy" id="675864"/>
    <lineage>
        <taxon>Bacteria</taxon>
        <taxon>Bacillati</taxon>
        <taxon>Actinomycetota</taxon>
        <taxon>Actinomycetes</taxon>
        <taxon>Propionibacteriales</taxon>
        <taxon>Propionibacteriaceae</taxon>
        <taxon>Auraticoccus</taxon>
    </lineage>
</organism>
<dbReference type="AlphaFoldDB" id="A0A1G6VXD1"/>